<evidence type="ECO:0000256" key="18">
    <source>
        <dbReference type="ARBA" id="ARBA00022989"/>
    </source>
</evidence>
<reference evidence="40" key="2">
    <citation type="submission" date="2025-09" db="UniProtKB">
        <authorList>
            <consortium name="Ensembl"/>
        </authorList>
    </citation>
    <scope>IDENTIFICATION</scope>
</reference>
<keyword evidence="13 37" id="KW-0812">Transmembrane</keyword>
<keyword evidence="10" id="KW-1003">Cell membrane</keyword>
<evidence type="ECO:0000256" key="34">
    <source>
        <dbReference type="ARBA" id="ARBA00044691"/>
    </source>
</evidence>
<comment type="catalytic activity">
    <reaction evidence="32">
        <text>Li(+)(in) = Li(+)(out)</text>
        <dbReference type="Rhea" id="RHEA:78551"/>
        <dbReference type="ChEBI" id="CHEBI:49713"/>
    </reaction>
</comment>
<evidence type="ECO:0000256" key="38">
    <source>
        <dbReference type="SAM" id="Phobius"/>
    </source>
</evidence>
<evidence type="ECO:0000256" key="5">
    <source>
        <dbReference type="ARBA" id="ARBA00004484"/>
    </source>
</evidence>
<evidence type="ECO:0000256" key="35">
    <source>
        <dbReference type="ARBA" id="ARBA00046361"/>
    </source>
</evidence>
<evidence type="ECO:0000256" key="29">
    <source>
        <dbReference type="ARBA" id="ARBA00034430"/>
    </source>
</evidence>
<evidence type="ECO:0000256" key="25">
    <source>
        <dbReference type="ARBA" id="ARBA00023303"/>
    </source>
</evidence>
<evidence type="ECO:0000256" key="8">
    <source>
        <dbReference type="ARBA" id="ARBA00006666"/>
    </source>
</evidence>
<dbReference type="GO" id="GO:0055037">
    <property type="term" value="C:recycling endosome"/>
    <property type="evidence" value="ECO:0007669"/>
    <property type="project" value="UniProtKB-SubCell"/>
</dbReference>
<comment type="catalytic activity">
    <reaction evidence="33">
        <text>Rb(+)(in) = Rb(+)(out)</text>
        <dbReference type="Rhea" id="RHEA:78547"/>
        <dbReference type="ChEBI" id="CHEBI:49847"/>
    </reaction>
</comment>
<evidence type="ECO:0000256" key="36">
    <source>
        <dbReference type="PIRNR" id="PIRNR038061"/>
    </source>
</evidence>
<evidence type="ECO:0000256" key="9">
    <source>
        <dbReference type="ARBA" id="ARBA00022448"/>
    </source>
</evidence>
<dbReference type="PRINTS" id="PR01096">
    <property type="entry name" value="TWIK1CHANNEL"/>
</dbReference>
<evidence type="ECO:0000256" key="15">
    <source>
        <dbReference type="ARBA" id="ARBA00022826"/>
    </source>
</evidence>
<dbReference type="InterPro" id="IPR003092">
    <property type="entry name" value="2pore_dom_K_chnl_TASK"/>
</dbReference>
<dbReference type="AlphaFoldDB" id="A0A3B3T6P7"/>
<keyword evidence="22" id="KW-1015">Disulfide bond</keyword>
<dbReference type="GO" id="GO:0030322">
    <property type="term" value="P:stabilization of membrane potential"/>
    <property type="evidence" value="ECO:0007669"/>
    <property type="project" value="TreeGrafter"/>
</dbReference>
<dbReference type="Gene3D" id="1.10.287.70">
    <property type="match status" value="1"/>
</dbReference>
<evidence type="ECO:0000256" key="28">
    <source>
        <dbReference type="ARBA" id="ARBA00034109"/>
    </source>
</evidence>
<keyword evidence="24" id="KW-0966">Cell projection</keyword>
<dbReference type="GO" id="GO:0022841">
    <property type="term" value="F:potassium ion leak channel activity"/>
    <property type="evidence" value="ECO:0007669"/>
    <property type="project" value="TreeGrafter"/>
</dbReference>
<evidence type="ECO:0000256" key="23">
    <source>
        <dbReference type="ARBA" id="ARBA00023180"/>
    </source>
</evidence>
<dbReference type="InterPro" id="IPR013099">
    <property type="entry name" value="K_chnl_dom"/>
</dbReference>
<evidence type="ECO:0000256" key="16">
    <source>
        <dbReference type="ARBA" id="ARBA00022843"/>
    </source>
</evidence>
<evidence type="ECO:0000256" key="2">
    <source>
        <dbReference type="ARBA" id="ARBA00004172"/>
    </source>
</evidence>
<dbReference type="InterPro" id="IPR001779">
    <property type="entry name" value="2pore_dom_K_chnl_TWIK1"/>
</dbReference>
<keyword evidence="26" id="KW-0968">Cytoplasmic vesicle</keyword>
<dbReference type="PANTHER" id="PTHR11003">
    <property type="entry name" value="POTASSIUM CHANNEL, SUBFAMILY K"/>
    <property type="match status" value="1"/>
</dbReference>
<comment type="catalytic activity">
    <reaction evidence="1">
        <text>NH4(+)(in) = NH4(+)(out)</text>
        <dbReference type="Rhea" id="RHEA:28747"/>
        <dbReference type="ChEBI" id="CHEBI:28938"/>
    </reaction>
</comment>
<sequence length="327" mass="36645">MHLGVWSCYVLYIIFGGLVFVVLEKPQESALLDEVRRLRLLFLEQNRCLQEKRLDQLLKKALFAGKRRIAVLDADTDELNNDFTSSLFFVTTYLTTTGYGNTVPLSDEGKVFCVLYCLAGMPLTMLLMSSSTQRLLPSVTHAPVRHLQERWGMSYHQASLLHVGLLLTCTALLFFLLPAAGLCLLERDWSFLESLYFCFISLSTIGLGDYLPGRTRSLAVRQGLEFATSCYLLVGLVVLLVVMETIWDLPQIRSLVRLVNGPREGPLMGVNMDELVLSESSLSPGNQEDSMDIVEVPQYTMHISTISPSITEEPPALRTQFISSTVH</sequence>
<evidence type="ECO:0000256" key="30">
    <source>
        <dbReference type="ARBA" id="ARBA00036239"/>
    </source>
</evidence>
<proteinExistence type="inferred from homology"/>
<feature type="domain" description="Potassium channel" evidence="39">
    <location>
        <begin position="80"/>
        <end position="134"/>
    </location>
</feature>
<evidence type="ECO:0000256" key="20">
    <source>
        <dbReference type="ARBA" id="ARBA00023065"/>
    </source>
</evidence>
<dbReference type="GO" id="GO:0030425">
    <property type="term" value="C:dendrite"/>
    <property type="evidence" value="ECO:0007669"/>
    <property type="project" value="UniProtKB-SubCell"/>
</dbReference>
<evidence type="ECO:0000256" key="24">
    <source>
        <dbReference type="ARBA" id="ARBA00023273"/>
    </source>
</evidence>
<comment type="catalytic activity">
    <reaction evidence="34">
        <text>Cs(+)(in) = Cs(+)(out)</text>
        <dbReference type="Rhea" id="RHEA:78555"/>
        <dbReference type="ChEBI" id="CHEBI:49547"/>
    </reaction>
</comment>
<feature type="transmembrane region" description="Helical" evidence="38">
    <location>
        <begin position="194"/>
        <end position="212"/>
    </location>
</feature>
<evidence type="ECO:0000256" key="10">
    <source>
        <dbReference type="ARBA" id="ARBA00022475"/>
    </source>
</evidence>
<evidence type="ECO:0000256" key="21">
    <source>
        <dbReference type="ARBA" id="ARBA00023136"/>
    </source>
</evidence>
<dbReference type="GO" id="GO:0015271">
    <property type="term" value="F:outward rectifier potassium channel activity"/>
    <property type="evidence" value="ECO:0007669"/>
    <property type="project" value="TreeGrafter"/>
</dbReference>
<comment type="catalytic activity">
    <reaction evidence="31">
        <text>L-glutamate(out) = L-glutamate(in)</text>
        <dbReference type="Rhea" id="RHEA:66336"/>
        <dbReference type="ChEBI" id="CHEBI:29985"/>
    </reaction>
</comment>
<comment type="catalytic activity">
    <reaction evidence="29">
        <text>K(+)(in) = K(+)(out)</text>
        <dbReference type="Rhea" id="RHEA:29463"/>
        <dbReference type="ChEBI" id="CHEBI:29103"/>
    </reaction>
</comment>
<keyword evidence="23" id="KW-0325">Glycoprotein</keyword>
<evidence type="ECO:0000256" key="6">
    <source>
        <dbReference type="ARBA" id="ARBA00004541"/>
    </source>
</evidence>
<dbReference type="GO" id="GO:0097060">
    <property type="term" value="C:synaptic membrane"/>
    <property type="evidence" value="ECO:0007669"/>
    <property type="project" value="UniProtKB-SubCell"/>
</dbReference>
<keyword evidence="11" id="KW-1017">Isopeptide bond</keyword>
<evidence type="ECO:0000256" key="11">
    <source>
        <dbReference type="ARBA" id="ARBA00022499"/>
    </source>
</evidence>
<dbReference type="PIRSF" id="PIRSF038061">
    <property type="entry name" value="K_channel_subfamily_K_type"/>
    <property type="match status" value="1"/>
</dbReference>
<keyword evidence="41" id="KW-1185">Reference proteome</keyword>
<evidence type="ECO:0000259" key="39">
    <source>
        <dbReference type="Pfam" id="PF07885"/>
    </source>
</evidence>
<evidence type="ECO:0000256" key="14">
    <source>
        <dbReference type="ARBA" id="ARBA00022753"/>
    </source>
</evidence>
<dbReference type="Proteomes" id="UP000261540">
    <property type="component" value="Unplaced"/>
</dbReference>
<name>A0A3B3T6P7_9TELE</name>
<dbReference type="Ensembl" id="ENSPKIT00000018969.1">
    <property type="protein sequence ID" value="ENSPKIP00000037981.1"/>
    <property type="gene ID" value="ENSPKIG00000015950.1"/>
</dbReference>
<evidence type="ECO:0000256" key="3">
    <source>
        <dbReference type="ARBA" id="ARBA00004221"/>
    </source>
</evidence>
<dbReference type="GO" id="GO:0016324">
    <property type="term" value="C:apical plasma membrane"/>
    <property type="evidence" value="ECO:0007669"/>
    <property type="project" value="UniProtKB-SubCell"/>
</dbReference>
<dbReference type="GeneTree" id="ENSGT00940000155293"/>
<evidence type="ECO:0000256" key="13">
    <source>
        <dbReference type="ARBA" id="ARBA00022692"/>
    </source>
</evidence>
<evidence type="ECO:0000256" key="33">
    <source>
        <dbReference type="ARBA" id="ARBA00044657"/>
    </source>
</evidence>
<keyword evidence="14" id="KW-0967">Endosome</keyword>
<dbReference type="InterPro" id="IPR005408">
    <property type="entry name" value="2pore_dom_K_chnl_TWIK"/>
</dbReference>
<dbReference type="InterPro" id="IPR003280">
    <property type="entry name" value="2pore_dom_K_chnl"/>
</dbReference>
<evidence type="ECO:0000256" key="19">
    <source>
        <dbReference type="ARBA" id="ARBA00023018"/>
    </source>
</evidence>
<evidence type="ECO:0000256" key="7">
    <source>
        <dbReference type="ARBA" id="ARBA00004651"/>
    </source>
</evidence>
<evidence type="ECO:0000313" key="41">
    <source>
        <dbReference type="Proteomes" id="UP000261540"/>
    </source>
</evidence>
<keyword evidence="17 36" id="KW-0630">Potassium</keyword>
<keyword evidence="15 36" id="KW-0631">Potassium channel</keyword>
<feature type="transmembrane region" description="Helical" evidence="38">
    <location>
        <begin position="224"/>
        <end position="247"/>
    </location>
</feature>
<protein>
    <recommendedName>
        <fullName evidence="36">Potassium channel subfamily K member</fullName>
    </recommendedName>
</protein>
<dbReference type="PRINTS" id="PR01333">
    <property type="entry name" value="2POREKCHANEL"/>
</dbReference>
<accession>A0A3B3T6P7</accession>
<evidence type="ECO:0000256" key="22">
    <source>
        <dbReference type="ARBA" id="ARBA00023157"/>
    </source>
</evidence>
<evidence type="ECO:0000256" key="27">
    <source>
        <dbReference type="ARBA" id="ARBA00024167"/>
    </source>
</evidence>
<keyword evidence="16" id="KW-0832">Ubl conjugation</keyword>
<keyword evidence="20 36" id="KW-0406">Ion transport</keyword>
<dbReference type="STRING" id="1676925.ENSPKIP00000037981"/>
<evidence type="ECO:0000256" key="4">
    <source>
        <dbReference type="ARBA" id="ARBA00004279"/>
    </source>
</evidence>
<evidence type="ECO:0000256" key="31">
    <source>
        <dbReference type="ARBA" id="ARBA00036683"/>
    </source>
</evidence>
<keyword evidence="19" id="KW-0770">Synapse</keyword>
<dbReference type="GO" id="GO:0043204">
    <property type="term" value="C:perikaryon"/>
    <property type="evidence" value="ECO:0007669"/>
    <property type="project" value="UniProtKB-SubCell"/>
</dbReference>
<feature type="domain" description="Potassium channel" evidence="39">
    <location>
        <begin position="172"/>
        <end position="246"/>
    </location>
</feature>
<evidence type="ECO:0000313" key="40">
    <source>
        <dbReference type="Ensembl" id="ENSPKIP00000037981.1"/>
    </source>
</evidence>
<comment type="catalytic activity">
    <reaction evidence="27">
        <text>chloride(in) = chloride(out)</text>
        <dbReference type="Rhea" id="RHEA:29823"/>
        <dbReference type="ChEBI" id="CHEBI:17996"/>
    </reaction>
</comment>
<keyword evidence="25 37" id="KW-0407">Ion channel</keyword>
<dbReference type="SUPFAM" id="SSF81324">
    <property type="entry name" value="Voltage-gated potassium channels"/>
    <property type="match status" value="2"/>
</dbReference>
<dbReference type="PANTHER" id="PTHR11003:SF59">
    <property type="entry name" value="POTASSIUM CHANNEL SUBFAMILY K MEMBER 1"/>
    <property type="match status" value="1"/>
</dbReference>
<feature type="transmembrane region" description="Helical" evidence="38">
    <location>
        <begin position="6"/>
        <end position="23"/>
    </location>
</feature>
<evidence type="ECO:0000256" key="17">
    <source>
        <dbReference type="ARBA" id="ARBA00022958"/>
    </source>
</evidence>
<evidence type="ECO:0000256" key="12">
    <source>
        <dbReference type="ARBA" id="ARBA00022538"/>
    </source>
</evidence>
<organism evidence="40 41">
    <name type="scientific">Paramormyrops kingsleyae</name>
    <dbReference type="NCBI Taxonomy" id="1676925"/>
    <lineage>
        <taxon>Eukaryota</taxon>
        <taxon>Metazoa</taxon>
        <taxon>Chordata</taxon>
        <taxon>Craniata</taxon>
        <taxon>Vertebrata</taxon>
        <taxon>Euteleostomi</taxon>
        <taxon>Actinopterygii</taxon>
        <taxon>Neopterygii</taxon>
        <taxon>Teleostei</taxon>
        <taxon>Osteoglossocephala</taxon>
        <taxon>Osteoglossomorpha</taxon>
        <taxon>Osteoglossiformes</taxon>
        <taxon>Mormyridae</taxon>
        <taxon>Paramormyrops</taxon>
    </lineage>
</organism>
<dbReference type="Pfam" id="PF07885">
    <property type="entry name" value="Ion_trans_2"/>
    <property type="match status" value="2"/>
</dbReference>
<comment type="catalytic activity">
    <reaction evidence="30">
        <text>Na(+)(in) = Na(+)(out)</text>
        <dbReference type="Rhea" id="RHEA:34963"/>
        <dbReference type="ChEBI" id="CHEBI:29101"/>
    </reaction>
</comment>
<reference evidence="40" key="1">
    <citation type="submission" date="2025-08" db="UniProtKB">
        <authorList>
            <consortium name="Ensembl"/>
        </authorList>
    </citation>
    <scope>IDENTIFICATION</scope>
</reference>
<dbReference type="PRINTS" id="PR01586">
    <property type="entry name" value="TWIKCHANNEL"/>
</dbReference>
<keyword evidence="18 38" id="KW-1133">Transmembrane helix</keyword>
<keyword evidence="9 36" id="KW-0813">Transport</keyword>
<comment type="subcellular location">
    <subcellularLocation>
        <location evidence="3">Apical cell membrane</location>
    </subcellularLocation>
    <subcellularLocation>
        <location evidence="7">Cell membrane</location>
        <topology evidence="7">Multi-pass membrane protein</topology>
    </subcellularLocation>
    <subcellularLocation>
        <location evidence="4">Cell projection</location>
        <location evidence="4">Dendrite</location>
    </subcellularLocation>
    <subcellularLocation>
        <location evidence="6">Cytoplasmic vesicle</location>
    </subcellularLocation>
    <subcellularLocation>
        <location evidence="5">Perikaryon</location>
    </subcellularLocation>
    <subcellularLocation>
        <location evidence="2">Recycling endosome</location>
    </subcellularLocation>
    <subcellularLocation>
        <location evidence="28">Synaptic cell membrane</location>
    </subcellularLocation>
</comment>
<evidence type="ECO:0000256" key="26">
    <source>
        <dbReference type="ARBA" id="ARBA00023329"/>
    </source>
</evidence>
<comment type="similarity">
    <text evidence="8 37">Belongs to the two pore domain potassium channel (TC 1.A.1.8) family.</text>
</comment>
<feature type="transmembrane region" description="Helical" evidence="38">
    <location>
        <begin position="160"/>
        <end position="182"/>
    </location>
</feature>
<evidence type="ECO:0000256" key="37">
    <source>
        <dbReference type="RuleBase" id="RU003857"/>
    </source>
</evidence>
<keyword evidence="12 36" id="KW-0633">Potassium transport</keyword>
<evidence type="ECO:0000256" key="32">
    <source>
        <dbReference type="ARBA" id="ARBA00044635"/>
    </source>
</evidence>
<evidence type="ECO:0000256" key="1">
    <source>
        <dbReference type="ARBA" id="ARBA00000309"/>
    </source>
</evidence>
<comment type="subunit">
    <text evidence="35">Homodimer; disulfide-linked. Heterodimer with KCNK2; disulfide-linked. In astrocytes, forms mostly heterodimeric potassium channels with KCNK2, with only a minor proportion of functional channels containing homodimeric KCNK1. Interacts with KCNK3 and KCNK9, forming functional heterodimeric channels. Interacts with GNG4. Identified in a complex with PSD and ARF6; interacts only with PSD that is bound to ARF6. Interacts with UBE2I.</text>
</comment>
<keyword evidence="21 36" id="KW-0472">Membrane</keyword>